<dbReference type="Gene3D" id="3.40.50.920">
    <property type="match status" value="1"/>
</dbReference>
<dbReference type="PANTHER" id="PTHR43195:SF1">
    <property type="entry name" value="FI06132P-RELATED"/>
    <property type="match status" value="1"/>
</dbReference>
<evidence type="ECO:0000256" key="1">
    <source>
        <dbReference type="ARBA" id="ARBA00001913"/>
    </source>
</evidence>
<evidence type="ECO:0000256" key="8">
    <source>
        <dbReference type="ARBA" id="ARBA00013152"/>
    </source>
</evidence>
<evidence type="ECO:0000256" key="12">
    <source>
        <dbReference type="ARBA" id="ARBA00022837"/>
    </source>
</evidence>
<dbReference type="GO" id="GO:0030976">
    <property type="term" value="F:thiamine pyrophosphate binding"/>
    <property type="evidence" value="ECO:0007669"/>
    <property type="project" value="TreeGrafter"/>
</dbReference>
<dbReference type="InterPro" id="IPR005475">
    <property type="entry name" value="Transketolase-like_Pyr-bd"/>
</dbReference>
<organism evidence="16 17">
    <name type="scientific">Holothuria leucospilota</name>
    <name type="common">Black long sea cucumber</name>
    <name type="synonym">Mertensiothuria leucospilota</name>
    <dbReference type="NCBI Taxonomy" id="206669"/>
    <lineage>
        <taxon>Eukaryota</taxon>
        <taxon>Metazoa</taxon>
        <taxon>Echinodermata</taxon>
        <taxon>Eleutherozoa</taxon>
        <taxon>Echinozoa</taxon>
        <taxon>Holothuroidea</taxon>
        <taxon>Aspidochirotacea</taxon>
        <taxon>Aspidochirotida</taxon>
        <taxon>Holothuriidae</taxon>
        <taxon>Holothuria</taxon>
    </lineage>
</organism>
<gene>
    <name evidence="16" type="ORF">HOLleu_05491</name>
</gene>
<name>A0A9Q1CKS9_HOLLE</name>
<protein>
    <recommendedName>
        <fullName evidence="9">Transketolase</fullName>
        <ecNumber evidence="8">2.2.1.1</ecNumber>
    </recommendedName>
</protein>
<dbReference type="SUPFAM" id="SSF52518">
    <property type="entry name" value="Thiamin diphosphate-binding fold (THDP-binding)"/>
    <property type="match status" value="2"/>
</dbReference>
<evidence type="ECO:0000256" key="9">
    <source>
        <dbReference type="ARBA" id="ARBA00016662"/>
    </source>
</evidence>
<evidence type="ECO:0000256" key="14">
    <source>
        <dbReference type="ARBA" id="ARBA00023052"/>
    </source>
</evidence>
<dbReference type="GO" id="GO:0019682">
    <property type="term" value="P:glyceraldehyde-3-phosphate metabolic process"/>
    <property type="evidence" value="ECO:0007669"/>
    <property type="project" value="UniProtKB-ARBA"/>
</dbReference>
<dbReference type="GO" id="GO:0005737">
    <property type="term" value="C:cytoplasm"/>
    <property type="evidence" value="ECO:0007669"/>
    <property type="project" value="UniProtKB-ARBA"/>
</dbReference>
<comment type="caution">
    <text evidence="16">The sequence shown here is derived from an EMBL/GenBank/DDBJ whole genome shotgun (WGS) entry which is preliminary data.</text>
</comment>
<dbReference type="OrthoDB" id="10267175at2759"/>
<dbReference type="AlphaFoldDB" id="A0A9Q1CKS9"/>
<dbReference type="InterPro" id="IPR029061">
    <property type="entry name" value="THDP-binding"/>
</dbReference>
<dbReference type="PROSITE" id="PS00802">
    <property type="entry name" value="TRANSKETOLASE_2"/>
    <property type="match status" value="1"/>
</dbReference>
<comment type="cofactor">
    <cofactor evidence="4">
        <name>Mg(2+)</name>
        <dbReference type="ChEBI" id="CHEBI:18420"/>
    </cofactor>
</comment>
<comment type="cofactor">
    <cofactor evidence="1">
        <name>Ca(2+)</name>
        <dbReference type="ChEBI" id="CHEBI:29108"/>
    </cofactor>
</comment>
<comment type="cofactor">
    <cofactor evidence="3">
        <name>Co(2+)</name>
        <dbReference type="ChEBI" id="CHEBI:48828"/>
    </cofactor>
</comment>
<evidence type="ECO:0000256" key="10">
    <source>
        <dbReference type="ARBA" id="ARBA00022679"/>
    </source>
</evidence>
<dbReference type="EC" id="2.2.1.1" evidence="8"/>
<dbReference type="InterPro" id="IPR009014">
    <property type="entry name" value="Transketo_C/PFOR_II"/>
</dbReference>
<dbReference type="InterPro" id="IPR051424">
    <property type="entry name" value="Transketolase-like"/>
</dbReference>
<comment type="cofactor">
    <cofactor evidence="2">
        <name>Mn(2+)</name>
        <dbReference type="ChEBI" id="CHEBI:29035"/>
    </cofactor>
</comment>
<evidence type="ECO:0000256" key="7">
    <source>
        <dbReference type="ARBA" id="ARBA00011738"/>
    </source>
</evidence>
<dbReference type="FunFam" id="3.40.50.970:FF:000033">
    <property type="entry name" value="Transketolase isoform 1"/>
    <property type="match status" value="1"/>
</dbReference>
<dbReference type="PROSITE" id="PS00801">
    <property type="entry name" value="TRANSKETOLASE_1"/>
    <property type="match status" value="1"/>
</dbReference>
<proteinExistence type="inferred from homology"/>
<keyword evidence="10" id="KW-0808">Transferase</keyword>
<evidence type="ECO:0000256" key="11">
    <source>
        <dbReference type="ARBA" id="ARBA00022723"/>
    </source>
</evidence>
<evidence type="ECO:0000256" key="5">
    <source>
        <dbReference type="ARBA" id="ARBA00001964"/>
    </source>
</evidence>
<comment type="cofactor">
    <cofactor evidence="5">
        <name>thiamine diphosphate</name>
        <dbReference type="ChEBI" id="CHEBI:58937"/>
    </cofactor>
</comment>
<keyword evidence="13" id="KW-0460">Magnesium</keyword>
<dbReference type="GO" id="GO:0046872">
    <property type="term" value="F:metal ion binding"/>
    <property type="evidence" value="ECO:0007669"/>
    <property type="project" value="UniProtKB-KW"/>
</dbReference>
<evidence type="ECO:0000313" key="16">
    <source>
        <dbReference type="EMBL" id="KAJ8046720.1"/>
    </source>
</evidence>
<dbReference type="InterPro" id="IPR020826">
    <property type="entry name" value="Transketolase_BS"/>
</dbReference>
<reference evidence="16" key="1">
    <citation type="submission" date="2021-10" db="EMBL/GenBank/DDBJ databases">
        <title>Tropical sea cucumber genome reveals ecological adaptation and Cuvierian tubules defense mechanism.</title>
        <authorList>
            <person name="Chen T."/>
        </authorList>
    </citation>
    <scope>NUCLEOTIDE SEQUENCE</scope>
    <source>
        <strain evidence="16">Nanhai2018</strain>
        <tissue evidence="16">Muscle</tissue>
    </source>
</reference>
<evidence type="ECO:0000256" key="3">
    <source>
        <dbReference type="ARBA" id="ARBA00001941"/>
    </source>
</evidence>
<dbReference type="SUPFAM" id="SSF52922">
    <property type="entry name" value="TK C-terminal domain-like"/>
    <property type="match status" value="1"/>
</dbReference>
<dbReference type="Pfam" id="PF02780">
    <property type="entry name" value="Transketolase_C"/>
    <property type="match status" value="1"/>
</dbReference>
<dbReference type="NCBIfam" id="NF004559">
    <property type="entry name" value="PRK05899.2-5"/>
    <property type="match status" value="1"/>
</dbReference>
<dbReference type="InterPro" id="IPR033248">
    <property type="entry name" value="Transketolase_C"/>
</dbReference>
<keyword evidence="17" id="KW-1185">Reference proteome</keyword>
<evidence type="ECO:0000256" key="6">
    <source>
        <dbReference type="ARBA" id="ARBA00007131"/>
    </source>
</evidence>
<dbReference type="CDD" id="cd02012">
    <property type="entry name" value="TPP_TK"/>
    <property type="match status" value="1"/>
</dbReference>
<dbReference type="Gene3D" id="3.40.50.970">
    <property type="match status" value="2"/>
</dbReference>
<dbReference type="EMBL" id="JAIZAY010000002">
    <property type="protein sequence ID" value="KAJ8046720.1"/>
    <property type="molecule type" value="Genomic_DNA"/>
</dbReference>
<dbReference type="InterPro" id="IPR005474">
    <property type="entry name" value="Transketolase_N"/>
</dbReference>
<dbReference type="CDD" id="cd07033">
    <property type="entry name" value="TPP_PYR_DXS_TK_like"/>
    <property type="match status" value="1"/>
</dbReference>
<accession>A0A9Q1CKS9</accession>
<dbReference type="GO" id="GO:0004802">
    <property type="term" value="F:transketolase activity"/>
    <property type="evidence" value="ECO:0007669"/>
    <property type="project" value="UniProtKB-EC"/>
</dbReference>
<comment type="similarity">
    <text evidence="6">Belongs to the transketolase family.</text>
</comment>
<keyword evidence="12" id="KW-0106">Calcium</keyword>
<evidence type="ECO:0000256" key="13">
    <source>
        <dbReference type="ARBA" id="ARBA00022842"/>
    </source>
</evidence>
<dbReference type="FunFam" id="3.40.50.970:FF:000129">
    <property type="entry name" value="Transketolase"/>
    <property type="match status" value="1"/>
</dbReference>
<feature type="domain" description="Transketolase-like pyrimidine-binding" evidence="15">
    <location>
        <begin position="321"/>
        <end position="484"/>
    </location>
</feature>
<keyword evidence="14" id="KW-0786">Thiamine pyrophosphate</keyword>
<dbReference type="Pfam" id="PF02779">
    <property type="entry name" value="Transket_pyr"/>
    <property type="match status" value="1"/>
</dbReference>
<dbReference type="SMART" id="SM00861">
    <property type="entry name" value="Transket_pyr"/>
    <property type="match status" value="1"/>
</dbReference>
<evidence type="ECO:0000256" key="4">
    <source>
        <dbReference type="ARBA" id="ARBA00001946"/>
    </source>
</evidence>
<evidence type="ECO:0000313" key="17">
    <source>
        <dbReference type="Proteomes" id="UP001152320"/>
    </source>
</evidence>
<keyword evidence="11" id="KW-0479">Metal-binding</keyword>
<sequence length="624" mass="66979">MADSNYHRPDSKKLQSLKDIAEKLRVHSIESTSAAGSGHPTTCMSAAEVMSVLFFHTMKYKVDAPKDPANDRFIMSKGHAAPILYAAWAEAGLFPVENLKNLRKIDSDLEGHPTPRLSFVDVATGSLGQGLSVAAGMAYTGKYLDKADYRTYCLLGDGESAEGSVWEAMAFASYYKLDNLVAIFDVNRLGQSQPTSLQHDMETYRLRCEAFGFNTYVVDGHSVEDLAKALHDASTVKDKPSCILAKTYKGRGAKGVEDLEGWHGKALGDKAQGALDEINGRIVNKGPHNIKIQAPSGEVKAKDLSKVKLSEPPNYKKGDKIATRVAYGTAIKKLGVNTDVIAVDAETKNSTHAQKFRDAYPDRFIECFIAEQNMAGVAMGCACRDRAVVFASAFACFLSRAFDQIRMGAISQTNVNFCGSHCGVSIGEDGPSQMALEDLALFRSVQGSTVFYPSDAVSMERAVEIAACTKGICFIRSSRPGTTVIYDNDETFAAGKAKVVFRHEGAKATVIGAGITLSSAIEAHDLLAKEGIHINVIDPFTLKPIDKDTIIEAAKASGGKIITVEDHYPEGGIGEAVSSAVAGETGITVKMLAVRELPRSGPPNVLLDMFGISANKVIEAVKSL</sequence>
<dbReference type="InterPro" id="IPR049557">
    <property type="entry name" value="Transketolase_CS"/>
</dbReference>
<dbReference type="Pfam" id="PF00456">
    <property type="entry name" value="Transketolase_N"/>
    <property type="match status" value="1"/>
</dbReference>
<comment type="subunit">
    <text evidence="7">Homodimer.</text>
</comment>
<dbReference type="Proteomes" id="UP001152320">
    <property type="component" value="Chromosome 2"/>
</dbReference>
<evidence type="ECO:0000259" key="15">
    <source>
        <dbReference type="SMART" id="SM00861"/>
    </source>
</evidence>
<evidence type="ECO:0000256" key="2">
    <source>
        <dbReference type="ARBA" id="ARBA00001936"/>
    </source>
</evidence>
<dbReference type="PANTHER" id="PTHR43195">
    <property type="entry name" value="TRANSKETOLASE"/>
    <property type="match status" value="1"/>
</dbReference>